<organism evidence="2 3">
    <name type="scientific">Dictyobacter kobayashii</name>
    <dbReference type="NCBI Taxonomy" id="2014872"/>
    <lineage>
        <taxon>Bacteria</taxon>
        <taxon>Bacillati</taxon>
        <taxon>Chloroflexota</taxon>
        <taxon>Ktedonobacteria</taxon>
        <taxon>Ktedonobacterales</taxon>
        <taxon>Dictyobacteraceae</taxon>
        <taxon>Dictyobacter</taxon>
    </lineage>
</organism>
<dbReference type="EMBL" id="BIFS01000001">
    <property type="protein sequence ID" value="GCE21428.1"/>
    <property type="molecule type" value="Genomic_DNA"/>
</dbReference>
<dbReference type="Pfam" id="PF01261">
    <property type="entry name" value="AP_endonuc_2"/>
    <property type="match status" value="1"/>
</dbReference>
<comment type="caution">
    <text evidence="2">The sequence shown here is derived from an EMBL/GenBank/DDBJ whole genome shotgun (WGS) entry which is preliminary data.</text>
</comment>
<dbReference type="AlphaFoldDB" id="A0A402AQQ4"/>
<dbReference type="OrthoDB" id="6629724at2"/>
<dbReference type="InterPro" id="IPR036237">
    <property type="entry name" value="Xyl_isomerase-like_sf"/>
</dbReference>
<evidence type="ECO:0000313" key="2">
    <source>
        <dbReference type="EMBL" id="GCE21428.1"/>
    </source>
</evidence>
<dbReference type="Gene3D" id="3.20.20.150">
    <property type="entry name" value="Divalent-metal-dependent TIM barrel enzymes"/>
    <property type="match status" value="1"/>
</dbReference>
<keyword evidence="3" id="KW-1185">Reference proteome</keyword>
<dbReference type="PANTHER" id="PTHR12110:SF21">
    <property type="entry name" value="XYLOSE ISOMERASE-LIKE TIM BARREL DOMAIN-CONTAINING PROTEIN"/>
    <property type="match status" value="1"/>
</dbReference>
<accession>A0A402AQQ4</accession>
<name>A0A402AQQ4_9CHLR</name>
<dbReference type="SUPFAM" id="SSF51658">
    <property type="entry name" value="Xylose isomerase-like"/>
    <property type="match status" value="1"/>
</dbReference>
<dbReference type="InterPro" id="IPR050312">
    <property type="entry name" value="IolE/XylAMocC-like"/>
</dbReference>
<reference evidence="3" key="1">
    <citation type="submission" date="2018-12" db="EMBL/GenBank/DDBJ databases">
        <title>Tengunoibacter tsumagoiensis gen. nov., sp. nov., Dictyobacter kobayashii sp. nov., D. alpinus sp. nov., and D. joshuensis sp. nov. and description of Dictyobacteraceae fam. nov. within the order Ktedonobacterales isolated from Tengu-no-mugimeshi.</title>
        <authorList>
            <person name="Wang C.M."/>
            <person name="Zheng Y."/>
            <person name="Sakai Y."/>
            <person name="Toyoda A."/>
            <person name="Minakuchi Y."/>
            <person name="Abe K."/>
            <person name="Yokota A."/>
            <person name="Yabe S."/>
        </authorList>
    </citation>
    <scope>NUCLEOTIDE SEQUENCE [LARGE SCALE GENOMIC DNA]</scope>
    <source>
        <strain evidence="3">Uno11</strain>
    </source>
</reference>
<protein>
    <submittedName>
        <fullName evidence="2">Epimerase</fullName>
    </submittedName>
</protein>
<dbReference type="InterPro" id="IPR013022">
    <property type="entry name" value="Xyl_isomerase-like_TIM-brl"/>
</dbReference>
<feature type="domain" description="Xylose isomerase-like TIM barrel" evidence="1">
    <location>
        <begin position="19"/>
        <end position="253"/>
    </location>
</feature>
<dbReference type="PANTHER" id="PTHR12110">
    <property type="entry name" value="HYDROXYPYRUVATE ISOMERASE"/>
    <property type="match status" value="1"/>
</dbReference>
<gene>
    <name evidence="2" type="ORF">KDK_52280</name>
</gene>
<evidence type="ECO:0000259" key="1">
    <source>
        <dbReference type="Pfam" id="PF01261"/>
    </source>
</evidence>
<evidence type="ECO:0000313" key="3">
    <source>
        <dbReference type="Proteomes" id="UP000287188"/>
    </source>
</evidence>
<dbReference type="Proteomes" id="UP000287188">
    <property type="component" value="Unassembled WGS sequence"/>
</dbReference>
<proteinExistence type="predicted"/>
<sequence length="280" mass="30493">MQIGIFAKTFARPTVEEVFDAVRAHGLQQVQFNLSCAGVPSLPAEIASSLITHIHEAALSKGIEIVAVSGTYNMIHPDPQLRQVGLRRLRTLAAACQGLGTSVITLCTGTRDPTDMWHWHPENASTKAWSDLLHAMEAALRIAEEERVTLAFEPERANVVNTAARGHALLTTMRSPHLKVVLDPANLLVPAADQQVHQMLDDAFELLGEHIIIAHAKDRGADDTFQVAGQGLLDYDHYLHLLHASAFAGPLIIHGLAEGDVDGVLRFLNGKLQTVISDER</sequence>
<dbReference type="RefSeq" id="WP_126553082.1">
    <property type="nucleotide sequence ID" value="NZ_BIFS01000001.1"/>
</dbReference>